<evidence type="ECO:0000256" key="4">
    <source>
        <dbReference type="PROSITE-ProRule" id="PRU01240"/>
    </source>
</evidence>
<protein>
    <submittedName>
        <fullName evidence="6">KEX2</fullName>
        <ecNumber evidence="6">3.4.21.61</ecNumber>
    </submittedName>
</protein>
<gene>
    <name evidence="6" type="ORF">MEDL_5768</name>
</gene>
<evidence type="ECO:0000256" key="3">
    <source>
        <dbReference type="ARBA" id="ARBA00022825"/>
    </source>
</evidence>
<proteinExistence type="inferred from homology"/>
<dbReference type="SUPFAM" id="SSF52743">
    <property type="entry name" value="Subtilisin-like"/>
    <property type="match status" value="1"/>
</dbReference>
<accession>A0A8S3Q797</accession>
<dbReference type="PROSITE" id="PS51892">
    <property type="entry name" value="SUBTILASE"/>
    <property type="match status" value="1"/>
</dbReference>
<evidence type="ECO:0000313" key="6">
    <source>
        <dbReference type="EMBL" id="CAG2190489.1"/>
    </source>
</evidence>
<reference evidence="6" key="1">
    <citation type="submission" date="2021-03" db="EMBL/GenBank/DDBJ databases">
        <authorList>
            <person name="Bekaert M."/>
        </authorList>
    </citation>
    <scope>NUCLEOTIDE SEQUENCE</scope>
</reference>
<evidence type="ECO:0000256" key="2">
    <source>
        <dbReference type="ARBA" id="ARBA00022801"/>
    </source>
</evidence>
<dbReference type="GO" id="GO:0004252">
    <property type="term" value="F:serine-type endopeptidase activity"/>
    <property type="evidence" value="ECO:0007669"/>
    <property type="project" value="UniProtKB-EC"/>
</dbReference>
<dbReference type="InterPro" id="IPR036852">
    <property type="entry name" value="Peptidase_S8/S53_dom_sf"/>
</dbReference>
<sequence length="194" mass="20580">MVQKQLDWIAAEANNISGRGIAFGAELADLQFVSPVIDNAVPATAFTWKNEKIDIYSCSFARFSDSVTTYPLESDVRQALRSGTSNGRRQRGSIYVVSSGNGGSSFVPDSCAYQGFMNNVYVILVAGIDHQLNALQTGEKCSAMMVTAPTRTLGFNVRPEMITTAGMNVTGNFGMNSAATAVVSGSIAVTLSAK</sequence>
<dbReference type="Gene3D" id="3.40.50.200">
    <property type="entry name" value="Peptidase S8/S53 domain"/>
    <property type="match status" value="1"/>
</dbReference>
<comment type="similarity">
    <text evidence="4">Belongs to the peptidase S8 family.</text>
</comment>
<comment type="caution">
    <text evidence="4">Lacks conserved residue(s) required for the propagation of feature annotation.</text>
</comment>
<dbReference type="InterPro" id="IPR000209">
    <property type="entry name" value="Peptidase_S8/S53_dom"/>
</dbReference>
<comment type="caution">
    <text evidence="6">The sequence shown here is derived from an EMBL/GenBank/DDBJ whole genome shotgun (WGS) entry which is preliminary data.</text>
</comment>
<dbReference type="PANTHER" id="PTHR42884:SF14">
    <property type="entry name" value="NEUROENDOCRINE CONVERTASE 1"/>
    <property type="match status" value="1"/>
</dbReference>
<dbReference type="AlphaFoldDB" id="A0A8S3Q797"/>
<keyword evidence="1" id="KW-0645">Protease</keyword>
<dbReference type="Pfam" id="PF00082">
    <property type="entry name" value="Peptidase_S8"/>
    <property type="match status" value="1"/>
</dbReference>
<dbReference type="GO" id="GO:0005802">
    <property type="term" value="C:trans-Golgi network"/>
    <property type="evidence" value="ECO:0007669"/>
    <property type="project" value="TreeGrafter"/>
</dbReference>
<evidence type="ECO:0000259" key="5">
    <source>
        <dbReference type="Pfam" id="PF00082"/>
    </source>
</evidence>
<dbReference type="EC" id="3.4.21.61" evidence="6"/>
<feature type="domain" description="Peptidase S8/S53" evidence="5">
    <location>
        <begin position="9"/>
        <end position="193"/>
    </location>
</feature>
<evidence type="ECO:0000313" key="7">
    <source>
        <dbReference type="Proteomes" id="UP000683360"/>
    </source>
</evidence>
<dbReference type="OrthoDB" id="300641at2759"/>
<dbReference type="GO" id="GO:0016485">
    <property type="term" value="P:protein processing"/>
    <property type="evidence" value="ECO:0007669"/>
    <property type="project" value="TreeGrafter"/>
</dbReference>
<dbReference type="GO" id="GO:0000139">
    <property type="term" value="C:Golgi membrane"/>
    <property type="evidence" value="ECO:0007669"/>
    <property type="project" value="TreeGrafter"/>
</dbReference>
<dbReference type="PANTHER" id="PTHR42884">
    <property type="entry name" value="PROPROTEIN CONVERTASE SUBTILISIN/KEXIN-RELATED"/>
    <property type="match status" value="1"/>
</dbReference>
<name>A0A8S3Q797_MYTED</name>
<keyword evidence="7" id="KW-1185">Reference proteome</keyword>
<keyword evidence="2 6" id="KW-0378">Hydrolase</keyword>
<dbReference type="Proteomes" id="UP000683360">
    <property type="component" value="Unassembled WGS sequence"/>
</dbReference>
<evidence type="ECO:0000256" key="1">
    <source>
        <dbReference type="ARBA" id="ARBA00022670"/>
    </source>
</evidence>
<organism evidence="6 7">
    <name type="scientific">Mytilus edulis</name>
    <name type="common">Blue mussel</name>
    <dbReference type="NCBI Taxonomy" id="6550"/>
    <lineage>
        <taxon>Eukaryota</taxon>
        <taxon>Metazoa</taxon>
        <taxon>Spiralia</taxon>
        <taxon>Lophotrochozoa</taxon>
        <taxon>Mollusca</taxon>
        <taxon>Bivalvia</taxon>
        <taxon>Autobranchia</taxon>
        <taxon>Pteriomorphia</taxon>
        <taxon>Mytilida</taxon>
        <taxon>Mytiloidea</taxon>
        <taxon>Mytilidae</taxon>
        <taxon>Mytilinae</taxon>
        <taxon>Mytilus</taxon>
    </lineage>
</organism>
<dbReference type="EMBL" id="CAJPWZ010000330">
    <property type="protein sequence ID" value="CAG2190489.1"/>
    <property type="molecule type" value="Genomic_DNA"/>
</dbReference>
<keyword evidence="3" id="KW-0720">Serine protease</keyword>